<evidence type="ECO:0000256" key="6">
    <source>
        <dbReference type="ARBA" id="ARBA00023453"/>
    </source>
</evidence>
<evidence type="ECO:0000256" key="2">
    <source>
        <dbReference type="ARBA" id="ARBA00022603"/>
    </source>
</evidence>
<reference evidence="7 8" key="1">
    <citation type="journal article" date="2015" name="Plant Cell">
        <title>Oil accumulation by the oleaginous diatom Fistulifera solaris as revealed by the genome and transcriptome.</title>
        <authorList>
            <person name="Tanaka T."/>
            <person name="Maeda Y."/>
            <person name="Veluchamy A."/>
            <person name="Tanaka M."/>
            <person name="Abida H."/>
            <person name="Marechal E."/>
            <person name="Bowler C."/>
            <person name="Muto M."/>
            <person name="Sunaga Y."/>
            <person name="Tanaka M."/>
            <person name="Yoshino T."/>
            <person name="Taniguchi T."/>
            <person name="Fukuda Y."/>
            <person name="Nemoto M."/>
            <person name="Matsumoto M."/>
            <person name="Wong P.S."/>
            <person name="Aburatani S."/>
            <person name="Fujibuchi W."/>
        </authorList>
    </citation>
    <scope>NUCLEOTIDE SEQUENCE [LARGE SCALE GENOMIC DNA]</scope>
    <source>
        <strain evidence="7 8">JPCC DA0580</strain>
    </source>
</reference>
<proteinExistence type="inferred from homology"/>
<dbReference type="Gene3D" id="3.40.50.150">
    <property type="entry name" value="Vaccinia Virus protein VP39"/>
    <property type="match status" value="1"/>
</dbReference>
<dbReference type="InterPro" id="IPR029063">
    <property type="entry name" value="SAM-dependent_MTases_sf"/>
</dbReference>
<dbReference type="Pfam" id="PF01596">
    <property type="entry name" value="Methyltransf_3"/>
    <property type="match status" value="1"/>
</dbReference>
<gene>
    <name evidence="7" type="ORF">FisN_3Hh338</name>
</gene>
<dbReference type="GO" id="GO:0032259">
    <property type="term" value="P:methylation"/>
    <property type="evidence" value="ECO:0007669"/>
    <property type="project" value="UniProtKB-KW"/>
</dbReference>
<dbReference type="EMBL" id="BDSP01000102">
    <property type="protein sequence ID" value="GAX16181.1"/>
    <property type="molecule type" value="Genomic_DNA"/>
</dbReference>
<accession>A0A1Z5JQX7</accession>
<keyword evidence="8" id="KW-1185">Reference proteome</keyword>
<evidence type="ECO:0000256" key="4">
    <source>
        <dbReference type="ARBA" id="ARBA00022691"/>
    </source>
</evidence>
<protein>
    <recommendedName>
        <fullName evidence="1">catechol O-methyltransferase</fullName>
        <ecNumber evidence="1">2.1.1.6</ecNumber>
    </recommendedName>
</protein>
<keyword evidence="2 7" id="KW-0489">Methyltransferase</keyword>
<comment type="similarity">
    <text evidence="6">Belongs to the class I-like SAM-binding methyltransferase superfamily. Cation-dependent O-methyltransferase family.</text>
</comment>
<dbReference type="PANTHER" id="PTHR43836">
    <property type="entry name" value="CATECHOL O-METHYLTRANSFERASE 1-RELATED"/>
    <property type="match status" value="1"/>
</dbReference>
<dbReference type="EC" id="2.1.1.6" evidence="1"/>
<dbReference type="PROSITE" id="PS51682">
    <property type="entry name" value="SAM_OMT_I"/>
    <property type="match status" value="1"/>
</dbReference>
<evidence type="ECO:0000313" key="8">
    <source>
        <dbReference type="Proteomes" id="UP000198406"/>
    </source>
</evidence>
<dbReference type="InParanoid" id="A0A1Z5JQX7"/>
<dbReference type="GO" id="GO:0016206">
    <property type="term" value="F:catechol O-methyltransferase activity"/>
    <property type="evidence" value="ECO:0007669"/>
    <property type="project" value="UniProtKB-EC"/>
</dbReference>
<dbReference type="OrthoDB" id="186626at2759"/>
<evidence type="ECO:0000256" key="5">
    <source>
        <dbReference type="ARBA" id="ARBA00022939"/>
    </source>
</evidence>
<dbReference type="InterPro" id="IPR002935">
    <property type="entry name" value="SAM_O-MeTrfase"/>
</dbReference>
<dbReference type="GO" id="GO:0006584">
    <property type="term" value="P:catecholamine metabolic process"/>
    <property type="evidence" value="ECO:0007669"/>
    <property type="project" value="UniProtKB-KW"/>
</dbReference>
<evidence type="ECO:0000256" key="1">
    <source>
        <dbReference type="ARBA" id="ARBA00012880"/>
    </source>
</evidence>
<comment type="caution">
    <text evidence="7">The sequence shown here is derived from an EMBL/GenBank/DDBJ whole genome shotgun (WGS) entry which is preliminary data.</text>
</comment>
<keyword evidence="3 7" id="KW-0808">Transferase</keyword>
<dbReference type="SUPFAM" id="SSF53335">
    <property type="entry name" value="S-adenosyl-L-methionine-dependent methyltransferases"/>
    <property type="match status" value="1"/>
</dbReference>
<organism evidence="7 8">
    <name type="scientific">Fistulifera solaris</name>
    <name type="common">Oleaginous diatom</name>
    <dbReference type="NCBI Taxonomy" id="1519565"/>
    <lineage>
        <taxon>Eukaryota</taxon>
        <taxon>Sar</taxon>
        <taxon>Stramenopiles</taxon>
        <taxon>Ochrophyta</taxon>
        <taxon>Bacillariophyta</taxon>
        <taxon>Bacillariophyceae</taxon>
        <taxon>Bacillariophycidae</taxon>
        <taxon>Naviculales</taxon>
        <taxon>Naviculaceae</taxon>
        <taxon>Fistulifera</taxon>
    </lineage>
</organism>
<keyword evidence="4" id="KW-0949">S-adenosyl-L-methionine</keyword>
<evidence type="ECO:0000256" key="3">
    <source>
        <dbReference type="ARBA" id="ARBA00022679"/>
    </source>
</evidence>
<dbReference type="AlphaFoldDB" id="A0A1Z5JQX7"/>
<sequence>MKRNEPVILIALSIFGYVRPTDSFVIQVQKPIPFEFSKIDRKMGVDTDPFDVFDESDGEREETAREAPVLRDPENGVLMFHGGTERALLVFVKNNLSREQLALPPSDKLVLLIDLIDRFCYERHWMMNIGPEKGKTLEQFLGECLEANRAKTRDPFTFVELGTYCGYSCLRFLHRILQVREVGQFHIFTVDIEIERIQIAKEFVAMAGLQDCVTFLQVSGAHLPGDTQALSGLILNAMQKRLRSRTESVPRIDFLFIDHEKAAYLSDFQQLQSNHFIQEGTYVAADNVLFHGIDDYRSYIAYLVKEGVVTSRLVEGSLEYVNELTLQQERHLLKVRDGIELTVFQKTPSLD</sequence>
<dbReference type="PANTHER" id="PTHR43836:SF2">
    <property type="entry name" value="CATECHOL O-METHYLTRANSFERASE 1-RELATED"/>
    <property type="match status" value="1"/>
</dbReference>
<keyword evidence="5" id="KW-0128">Catecholamine metabolism</keyword>
<name>A0A1Z5JQX7_FISSO</name>
<dbReference type="Proteomes" id="UP000198406">
    <property type="component" value="Unassembled WGS sequence"/>
</dbReference>
<evidence type="ECO:0000313" key="7">
    <source>
        <dbReference type="EMBL" id="GAX16181.1"/>
    </source>
</evidence>